<feature type="compositionally biased region" description="Acidic residues" evidence="1">
    <location>
        <begin position="61"/>
        <end position="107"/>
    </location>
</feature>
<comment type="caution">
    <text evidence="2">The sequence shown here is derived from an EMBL/GenBank/DDBJ whole genome shotgun (WGS) entry which is preliminary data.</text>
</comment>
<protein>
    <submittedName>
        <fullName evidence="2">Uncharacterized protein</fullName>
    </submittedName>
</protein>
<proteinExistence type="predicted"/>
<dbReference type="EMBL" id="JAKRVY010000003">
    <property type="protein sequence ID" value="MCL9813440.1"/>
    <property type="molecule type" value="Genomic_DNA"/>
</dbReference>
<sequence length="161" mass="17899">MPEIEITEDQQEYLEDLRSELEADIVGPYGHVRISDAVQYLIDDHDGTLDDVLAEGTGGVEESDDESGDTEDEPEPEDAETDEESEDADEADDEDANDEDESDSAESGEDRLSAMMSLLDTHDDKWRETEGDARYEVDLPDGTTENAGTKDDVRAVLFKNY</sequence>
<feature type="compositionally biased region" description="Basic and acidic residues" evidence="1">
    <location>
        <begin position="120"/>
        <end position="137"/>
    </location>
</feature>
<evidence type="ECO:0000313" key="3">
    <source>
        <dbReference type="Proteomes" id="UP001202674"/>
    </source>
</evidence>
<dbReference type="RefSeq" id="WP_250595876.1">
    <property type="nucleotide sequence ID" value="NZ_JAKRVY010000003.1"/>
</dbReference>
<evidence type="ECO:0000256" key="1">
    <source>
        <dbReference type="SAM" id="MobiDB-lite"/>
    </source>
</evidence>
<keyword evidence="3" id="KW-1185">Reference proteome</keyword>
<gene>
    <name evidence="2" type="ORF">AArcSt11_07195</name>
</gene>
<dbReference type="Proteomes" id="UP001202674">
    <property type="component" value="Unassembled WGS sequence"/>
</dbReference>
<accession>A0AAE3FQV6</accession>
<organism evidence="2 3">
    <name type="scientific">Natranaeroarchaeum aerophilus</name>
    <dbReference type="NCBI Taxonomy" id="2917711"/>
    <lineage>
        <taxon>Archaea</taxon>
        <taxon>Methanobacteriati</taxon>
        <taxon>Methanobacteriota</taxon>
        <taxon>Stenosarchaea group</taxon>
        <taxon>Halobacteria</taxon>
        <taxon>Halobacteriales</taxon>
        <taxon>Natronoarchaeaceae</taxon>
        <taxon>Natranaeroarchaeum</taxon>
    </lineage>
</organism>
<name>A0AAE3FQV6_9EURY</name>
<evidence type="ECO:0000313" key="2">
    <source>
        <dbReference type="EMBL" id="MCL9813440.1"/>
    </source>
</evidence>
<feature type="region of interest" description="Disordered" evidence="1">
    <location>
        <begin position="49"/>
        <end position="150"/>
    </location>
</feature>
<reference evidence="2 3" key="1">
    <citation type="journal article" date="2022" name="Syst. Appl. Microbiol.">
        <title>Natronocalculus amylovorans gen. nov., sp. nov., and Natranaeroarchaeum aerophilus sp. nov., dominant culturable amylolytic natronoarchaea from hypersaline soda lakes in southwestern Siberia.</title>
        <authorList>
            <person name="Sorokin D.Y."/>
            <person name="Elcheninov A.G."/>
            <person name="Khizhniak T.V."/>
            <person name="Koenen M."/>
            <person name="Bale N.J."/>
            <person name="Damste J.S.S."/>
            <person name="Kublanov I.V."/>
        </authorList>
    </citation>
    <scope>NUCLEOTIDE SEQUENCE [LARGE SCALE GENOMIC DNA]</scope>
    <source>
        <strain evidence="2 3">AArc-St1-1</strain>
    </source>
</reference>
<dbReference type="AlphaFoldDB" id="A0AAE3FQV6"/>